<keyword evidence="1" id="KW-0472">Membrane</keyword>
<evidence type="ECO:0000256" key="1">
    <source>
        <dbReference type="SAM" id="Phobius"/>
    </source>
</evidence>
<keyword evidence="1" id="KW-0812">Transmembrane</keyword>
<sequence length="116" mass="13104">MIKREKSRVTIKLLVMFALVWSFLMPTAELVVTPVSKTIPAVSASATIHSPLSSPAHMLTKLRMFLPALVVTLFVGCIVSLENRIRNRLDRFAPPIPLLRKQLLLRPLKFTSHYVI</sequence>
<protein>
    <submittedName>
        <fullName evidence="2">Uncharacterized protein</fullName>
    </submittedName>
</protein>
<organism evidence="2 3">
    <name type="scientific">Paenibacillus oceani</name>
    <dbReference type="NCBI Taxonomy" id="2772510"/>
    <lineage>
        <taxon>Bacteria</taxon>
        <taxon>Bacillati</taxon>
        <taxon>Bacillota</taxon>
        <taxon>Bacilli</taxon>
        <taxon>Bacillales</taxon>
        <taxon>Paenibacillaceae</taxon>
        <taxon>Paenibacillus</taxon>
    </lineage>
</organism>
<name>A0A927H055_9BACL</name>
<accession>A0A927H055</accession>
<comment type="caution">
    <text evidence="2">The sequence shown here is derived from an EMBL/GenBank/DDBJ whole genome shotgun (WGS) entry which is preliminary data.</text>
</comment>
<feature type="transmembrane region" description="Helical" evidence="1">
    <location>
        <begin position="62"/>
        <end position="81"/>
    </location>
</feature>
<keyword evidence="3" id="KW-1185">Reference proteome</keyword>
<dbReference type="EMBL" id="JACXJA010000019">
    <property type="protein sequence ID" value="MBD2863360.1"/>
    <property type="molecule type" value="Genomic_DNA"/>
</dbReference>
<proteinExistence type="predicted"/>
<gene>
    <name evidence="2" type="ORF">IDH45_15310</name>
</gene>
<dbReference type="RefSeq" id="WP_190928992.1">
    <property type="nucleotide sequence ID" value="NZ_JACXJA010000019.1"/>
</dbReference>
<evidence type="ECO:0000313" key="2">
    <source>
        <dbReference type="EMBL" id="MBD2863360.1"/>
    </source>
</evidence>
<dbReference type="AlphaFoldDB" id="A0A927H055"/>
<reference evidence="2" key="1">
    <citation type="submission" date="2020-09" db="EMBL/GenBank/DDBJ databases">
        <title>A novel bacterium of genus Paenibacillus, isolated from South China Sea.</title>
        <authorList>
            <person name="Huang H."/>
            <person name="Mo K."/>
            <person name="Hu Y."/>
        </authorList>
    </citation>
    <scope>NUCLEOTIDE SEQUENCE</scope>
    <source>
        <strain evidence="2">IB182363</strain>
    </source>
</reference>
<evidence type="ECO:0000313" key="3">
    <source>
        <dbReference type="Proteomes" id="UP000639396"/>
    </source>
</evidence>
<dbReference type="Proteomes" id="UP000639396">
    <property type="component" value="Unassembled WGS sequence"/>
</dbReference>
<keyword evidence="1" id="KW-1133">Transmembrane helix</keyword>